<dbReference type="InterPro" id="IPR011701">
    <property type="entry name" value="MFS"/>
</dbReference>
<feature type="transmembrane region" description="Helical" evidence="7">
    <location>
        <begin position="419"/>
        <end position="440"/>
    </location>
</feature>
<feature type="transmembrane region" description="Helical" evidence="7">
    <location>
        <begin position="346"/>
        <end position="365"/>
    </location>
</feature>
<comment type="subcellular location">
    <subcellularLocation>
        <location evidence="1">Endomembrane system</location>
        <topology evidence="1">Multi-pass membrane protein</topology>
    </subcellularLocation>
</comment>
<keyword evidence="4 7" id="KW-1133">Transmembrane helix</keyword>
<dbReference type="PANTHER" id="PTHR23510:SF3">
    <property type="entry name" value="MAJOR FACILITATOR SUPERFAMILY DOMAIN-CONTAINING PROTEIN 8"/>
    <property type="match status" value="1"/>
</dbReference>
<dbReference type="PANTHER" id="PTHR23510">
    <property type="entry name" value="INNER MEMBRANE TRANSPORT PROTEIN YAJR"/>
    <property type="match status" value="1"/>
</dbReference>
<reference evidence="9" key="2">
    <citation type="journal article" date="2016" name="Sci. Rep.">
        <title>Dictyocaulus viviparus genome, variome and transcriptome elucidate lungworm biology and support future intervention.</title>
        <authorList>
            <person name="McNulty S.N."/>
            <person name="Strube C."/>
            <person name="Rosa B.A."/>
            <person name="Martin J.C."/>
            <person name="Tyagi R."/>
            <person name="Choi Y.J."/>
            <person name="Wang Q."/>
            <person name="Hallsworth Pepin K."/>
            <person name="Zhang X."/>
            <person name="Ozersky P."/>
            <person name="Wilson R.K."/>
            <person name="Sternberg P.W."/>
            <person name="Gasser R.B."/>
            <person name="Mitreva M."/>
        </authorList>
    </citation>
    <scope>NUCLEOTIDE SEQUENCE [LARGE SCALE GENOMIC DNA]</scope>
    <source>
        <strain evidence="9">HannoverDv2000</strain>
    </source>
</reference>
<feature type="transmembrane region" description="Helical" evidence="7">
    <location>
        <begin position="460"/>
        <end position="483"/>
    </location>
</feature>
<evidence type="ECO:0000256" key="7">
    <source>
        <dbReference type="SAM" id="Phobius"/>
    </source>
</evidence>
<feature type="compositionally biased region" description="Low complexity" evidence="6">
    <location>
        <begin position="101"/>
        <end position="114"/>
    </location>
</feature>
<feature type="transmembrane region" description="Helical" evidence="7">
    <location>
        <begin position="254"/>
        <end position="274"/>
    </location>
</feature>
<evidence type="ECO:0008006" key="10">
    <source>
        <dbReference type="Google" id="ProtNLM"/>
    </source>
</evidence>
<keyword evidence="9" id="KW-1185">Reference proteome</keyword>
<feature type="transmembrane region" description="Helical" evidence="7">
    <location>
        <begin position="200"/>
        <end position="221"/>
    </location>
</feature>
<proteinExistence type="predicted"/>
<feature type="transmembrane region" description="Helical" evidence="7">
    <location>
        <begin position="294"/>
        <end position="315"/>
    </location>
</feature>
<evidence type="ECO:0000313" key="9">
    <source>
        <dbReference type="Proteomes" id="UP000053766"/>
    </source>
</evidence>
<dbReference type="GO" id="GO:0012505">
    <property type="term" value="C:endomembrane system"/>
    <property type="evidence" value="ECO:0007669"/>
    <property type="project" value="UniProtKB-SubCell"/>
</dbReference>
<evidence type="ECO:0000313" key="8">
    <source>
        <dbReference type="EMBL" id="KJH52871.1"/>
    </source>
</evidence>
<evidence type="ECO:0000256" key="4">
    <source>
        <dbReference type="ARBA" id="ARBA00022989"/>
    </source>
</evidence>
<feature type="region of interest" description="Disordered" evidence="6">
    <location>
        <begin position="98"/>
        <end position="117"/>
    </location>
</feature>
<feature type="transmembrane region" description="Helical" evidence="7">
    <location>
        <begin position="165"/>
        <end position="188"/>
    </location>
</feature>
<dbReference type="InterPro" id="IPR036259">
    <property type="entry name" value="MFS_trans_sf"/>
</dbReference>
<name>A0A0D8YE27_DICVI</name>
<dbReference type="InterPro" id="IPR051068">
    <property type="entry name" value="MFS_Domain-Containing_Protein"/>
</dbReference>
<dbReference type="STRING" id="29172.A0A0D8YE27"/>
<evidence type="ECO:0000256" key="1">
    <source>
        <dbReference type="ARBA" id="ARBA00004127"/>
    </source>
</evidence>
<evidence type="ECO:0000256" key="2">
    <source>
        <dbReference type="ARBA" id="ARBA00022448"/>
    </source>
</evidence>
<dbReference type="Pfam" id="PF07690">
    <property type="entry name" value="MFS_1"/>
    <property type="match status" value="1"/>
</dbReference>
<keyword evidence="5 7" id="KW-0472">Membrane</keyword>
<dbReference type="SUPFAM" id="SSF103473">
    <property type="entry name" value="MFS general substrate transporter"/>
    <property type="match status" value="1"/>
</dbReference>
<evidence type="ECO:0000256" key="5">
    <source>
        <dbReference type="ARBA" id="ARBA00023136"/>
    </source>
</evidence>
<dbReference type="GO" id="GO:0022857">
    <property type="term" value="F:transmembrane transporter activity"/>
    <property type="evidence" value="ECO:0007669"/>
    <property type="project" value="InterPro"/>
</dbReference>
<accession>A0A0D8YE27</accession>
<organism evidence="8 9">
    <name type="scientific">Dictyocaulus viviparus</name>
    <name type="common">Bovine lungworm</name>
    <dbReference type="NCBI Taxonomy" id="29172"/>
    <lineage>
        <taxon>Eukaryota</taxon>
        <taxon>Metazoa</taxon>
        <taxon>Ecdysozoa</taxon>
        <taxon>Nematoda</taxon>
        <taxon>Chromadorea</taxon>
        <taxon>Rhabditida</taxon>
        <taxon>Rhabditina</taxon>
        <taxon>Rhabditomorpha</taxon>
        <taxon>Strongyloidea</taxon>
        <taxon>Metastrongylidae</taxon>
        <taxon>Dictyocaulus</taxon>
    </lineage>
</organism>
<keyword evidence="3 7" id="KW-0812">Transmembrane</keyword>
<feature type="transmembrane region" description="Helical" evidence="7">
    <location>
        <begin position="385"/>
        <end position="407"/>
    </location>
</feature>
<evidence type="ECO:0000256" key="6">
    <source>
        <dbReference type="SAM" id="MobiDB-lite"/>
    </source>
</evidence>
<dbReference type="OrthoDB" id="5831840at2759"/>
<gene>
    <name evidence="8" type="ORF">DICVIV_00916</name>
</gene>
<dbReference type="GO" id="GO:0005765">
    <property type="term" value="C:lysosomal membrane"/>
    <property type="evidence" value="ECO:0007669"/>
    <property type="project" value="TreeGrafter"/>
</dbReference>
<dbReference type="EMBL" id="KN716158">
    <property type="protein sequence ID" value="KJH52871.1"/>
    <property type="molecule type" value="Genomic_DNA"/>
</dbReference>
<dbReference type="Gene3D" id="1.20.1250.20">
    <property type="entry name" value="MFS general substrate transporter like domains"/>
    <property type="match status" value="1"/>
</dbReference>
<dbReference type="Proteomes" id="UP000053766">
    <property type="component" value="Unassembled WGS sequence"/>
</dbReference>
<sequence>MFLSFNDLFLVLFRKFHERAHLLKRERPHRLRITLPLYAPEPSPCCTPCSVFSFDLPSSPVIITGRPRITRPSSHCSTSTPRNVFSFDTAFDSLSPKTPCTPKTPISPRTPRTPRVSELPTIEESRNSFSFDVSSPKDEIISTDESVTAIDNVTSQTTEWKSIRMMMIIVLITRIQFTVYFASLWPFLQEVDGSATIHDFAVINAIYSIGIAGSAPFFGYWSNKVKDSRQSGNSLLPTYWTYAAAPDDRSTAAALFDGAFCLGIALGPGFQLIFSPLSYPGVVINQYLQINMYTMPAIVANVLVGITLIMMGFFFDEVPMFCKHSRKSVDSTGTHLSITLPPFDKVAVFCCIFAKMVQMFIYANMETIGSMYTQQMFDLSRTETTQFNSVLVSLSGFLGFIFLLTYVWSKIGKRVDNRVGVIIGIMICIGFLFSTYSWWFYTGNIESDVCHSSWCSTTPRIPWCLYACSYVIVFGIGFAMMNVHLASMYSGVLGPRRQGTMHGINTLLASCSRILGPVIVTDMFGVFGPRVVWLFQFSTWMILLTALAVFHKRLVPLQIQEIRDDVKIEDESIKSVTQQCEQNE</sequence>
<keyword evidence="2" id="KW-0813">Transport</keyword>
<protein>
    <recommendedName>
        <fullName evidence="10">Transporter, major facilitator family protein</fullName>
    </recommendedName>
</protein>
<feature type="transmembrane region" description="Helical" evidence="7">
    <location>
        <begin position="533"/>
        <end position="550"/>
    </location>
</feature>
<reference evidence="8 9" key="1">
    <citation type="submission" date="2013-11" db="EMBL/GenBank/DDBJ databases">
        <title>Draft genome of the bovine lungworm Dictyocaulus viviparus.</title>
        <authorList>
            <person name="Mitreva M."/>
        </authorList>
    </citation>
    <scope>NUCLEOTIDE SEQUENCE [LARGE SCALE GENOMIC DNA]</scope>
    <source>
        <strain evidence="8 9">HannoverDv2000</strain>
    </source>
</reference>
<evidence type="ECO:0000256" key="3">
    <source>
        <dbReference type="ARBA" id="ARBA00022692"/>
    </source>
</evidence>
<dbReference type="AlphaFoldDB" id="A0A0D8YE27"/>